<dbReference type="Proteomes" id="UP001567538">
    <property type="component" value="Unassembled WGS sequence"/>
</dbReference>
<proteinExistence type="predicted"/>
<feature type="compositionally biased region" description="Basic and acidic residues" evidence="1">
    <location>
        <begin position="259"/>
        <end position="279"/>
    </location>
</feature>
<gene>
    <name evidence="3" type="ORF">AAHA92_19202</name>
</gene>
<evidence type="ECO:0000256" key="1">
    <source>
        <dbReference type="SAM" id="MobiDB-lite"/>
    </source>
</evidence>
<keyword evidence="2" id="KW-1133">Transmembrane helix</keyword>
<dbReference type="AlphaFoldDB" id="A0ABD1H4J5"/>
<evidence type="ECO:0000256" key="2">
    <source>
        <dbReference type="SAM" id="Phobius"/>
    </source>
</evidence>
<organism evidence="3 4">
    <name type="scientific">Salvia divinorum</name>
    <name type="common">Maria pastora</name>
    <name type="synonym">Diviner's sage</name>
    <dbReference type="NCBI Taxonomy" id="28513"/>
    <lineage>
        <taxon>Eukaryota</taxon>
        <taxon>Viridiplantae</taxon>
        <taxon>Streptophyta</taxon>
        <taxon>Embryophyta</taxon>
        <taxon>Tracheophyta</taxon>
        <taxon>Spermatophyta</taxon>
        <taxon>Magnoliopsida</taxon>
        <taxon>eudicotyledons</taxon>
        <taxon>Gunneridae</taxon>
        <taxon>Pentapetalae</taxon>
        <taxon>asterids</taxon>
        <taxon>lamiids</taxon>
        <taxon>Lamiales</taxon>
        <taxon>Lamiaceae</taxon>
        <taxon>Nepetoideae</taxon>
        <taxon>Mentheae</taxon>
        <taxon>Salviinae</taxon>
        <taxon>Salvia</taxon>
        <taxon>Salvia subgen. Calosphace</taxon>
    </lineage>
</organism>
<dbReference type="EMBL" id="JBEAFC010000007">
    <property type="protein sequence ID" value="KAL1551344.1"/>
    <property type="molecule type" value="Genomic_DNA"/>
</dbReference>
<feature type="transmembrane region" description="Helical" evidence="2">
    <location>
        <begin position="523"/>
        <end position="545"/>
    </location>
</feature>
<keyword evidence="2" id="KW-0812">Transmembrane</keyword>
<dbReference type="PANTHER" id="PTHR31170:SF25">
    <property type="entry name" value="BNAA09G04570D PROTEIN"/>
    <property type="match status" value="1"/>
</dbReference>
<comment type="caution">
    <text evidence="3">The sequence shown here is derived from an EMBL/GenBank/DDBJ whole genome shotgun (WGS) entry which is preliminary data.</text>
</comment>
<reference evidence="3 4" key="1">
    <citation type="submission" date="2024-06" db="EMBL/GenBank/DDBJ databases">
        <title>A chromosome level genome sequence of Diviner's sage (Salvia divinorum).</title>
        <authorList>
            <person name="Ford S.A."/>
            <person name="Ro D.-K."/>
            <person name="Ness R.W."/>
            <person name="Phillips M.A."/>
        </authorList>
    </citation>
    <scope>NUCLEOTIDE SEQUENCE [LARGE SCALE GENOMIC DNA]</scope>
    <source>
        <strain evidence="3">SAF-2024a</strain>
        <tissue evidence="3">Leaf</tissue>
    </source>
</reference>
<keyword evidence="4" id="KW-1185">Reference proteome</keyword>
<evidence type="ECO:0000313" key="4">
    <source>
        <dbReference type="Proteomes" id="UP001567538"/>
    </source>
</evidence>
<dbReference type="PANTHER" id="PTHR31170">
    <property type="entry name" value="BNAC04G53230D PROTEIN"/>
    <property type="match status" value="1"/>
</dbReference>
<sequence length="571" mass="64657">MSFFQQSILTSPGSKFDETLWVAKIRKTLDEELEDEIEIPVTIFGVPKPLLMCDPESYIPQQVAIGPYHHLRLELYDMERYKVAAAKRIQGELHNVKLRALVDRLIKHDHRIRACYHRPVNYGPETLAWMMAVDVCFTFEFIRVCGIKQGKILGKIPSGLCHLIDASGNKTAHNSILRDLLMLENQIPLFVMRMLFELQFSSQETADQRLLAIMTSLSNDLSPFKAAEKLDTAAVREHAHLLDFLYHFIVPKTDTTSFHTHEIDGGGDKGEEEDGKTSEEMFTEPSHLRNLADLVWRLLSKLMRGPIQLMKRVIFSKPLKLVVKLPWTILTKIPIVKMLKEPLEKAFQTFHKGKKDDGEGDEEAGASEKPPLLEEIAIPSVTQLTEAGVQFVVTNEGISGIRFDSKTLTFHVPVINLDVNSEVVLRNLVAYEACSASGPLVLARYMELMNGIIDTDVDAKFLCGKGIIVNHLKSETEVAELWNGMSKSVRLTKVPSLDTVIADVNKFYSERWRVRMGKFMKEYVFGSWKILTFVAAIAMLCLMFMQAFCQVYSCSRIIPIEALEPLDPTVN</sequence>
<dbReference type="Pfam" id="PF03140">
    <property type="entry name" value="DUF247"/>
    <property type="match status" value="1"/>
</dbReference>
<protein>
    <submittedName>
        <fullName evidence="3">UPF0481 protein</fullName>
    </submittedName>
</protein>
<evidence type="ECO:0000313" key="3">
    <source>
        <dbReference type="EMBL" id="KAL1551344.1"/>
    </source>
</evidence>
<dbReference type="InterPro" id="IPR004158">
    <property type="entry name" value="DUF247_pln"/>
</dbReference>
<name>A0ABD1H4J5_SALDI</name>
<accession>A0ABD1H4J5</accession>
<keyword evidence="2" id="KW-0472">Membrane</keyword>
<feature type="region of interest" description="Disordered" evidence="1">
    <location>
        <begin position="259"/>
        <end position="284"/>
    </location>
</feature>